<feature type="domain" description="PiggyBac transposable element-derived protein" evidence="1">
    <location>
        <begin position="2"/>
        <end position="72"/>
    </location>
</feature>
<proteinExistence type="predicted"/>
<name>A0A1B6LQ03_9HEMI</name>
<dbReference type="PANTHER" id="PTHR46599">
    <property type="entry name" value="PIGGYBAC TRANSPOSABLE ELEMENT-DERIVED PROTEIN 4"/>
    <property type="match status" value="1"/>
</dbReference>
<gene>
    <name evidence="2" type="ORF">g.52303</name>
</gene>
<protein>
    <recommendedName>
        <fullName evidence="1">PiggyBac transposable element-derived protein domain-containing protein</fullName>
    </recommendedName>
</protein>
<dbReference type="InterPro" id="IPR029526">
    <property type="entry name" value="PGBD"/>
</dbReference>
<reference evidence="2" key="1">
    <citation type="submission" date="2015-11" db="EMBL/GenBank/DDBJ databases">
        <title>De novo transcriptome assembly of four potential Pierce s Disease insect vectors from Arizona vineyards.</title>
        <authorList>
            <person name="Tassone E.E."/>
        </authorList>
    </citation>
    <scope>NUCLEOTIDE SEQUENCE</scope>
</reference>
<dbReference type="AlphaFoldDB" id="A0A1B6LQ03"/>
<organism evidence="2">
    <name type="scientific">Graphocephala atropunctata</name>
    <dbReference type="NCBI Taxonomy" id="36148"/>
    <lineage>
        <taxon>Eukaryota</taxon>
        <taxon>Metazoa</taxon>
        <taxon>Ecdysozoa</taxon>
        <taxon>Arthropoda</taxon>
        <taxon>Hexapoda</taxon>
        <taxon>Insecta</taxon>
        <taxon>Pterygota</taxon>
        <taxon>Neoptera</taxon>
        <taxon>Paraneoptera</taxon>
        <taxon>Hemiptera</taxon>
        <taxon>Auchenorrhyncha</taxon>
        <taxon>Membracoidea</taxon>
        <taxon>Cicadellidae</taxon>
        <taxon>Cicadellinae</taxon>
        <taxon>Cicadellini</taxon>
        <taxon>Graphocephala</taxon>
    </lineage>
</organism>
<evidence type="ECO:0000313" key="2">
    <source>
        <dbReference type="EMBL" id="JAT25768.1"/>
    </source>
</evidence>
<evidence type="ECO:0000259" key="1">
    <source>
        <dbReference type="Pfam" id="PF13843"/>
    </source>
</evidence>
<dbReference type="PANTHER" id="PTHR46599:SF6">
    <property type="entry name" value="DUAL SPECIFICITY PHOSPHATASE 26"/>
    <property type="match status" value="1"/>
</dbReference>
<sequence length="145" mass="16503">NVLMLSTLHDDDAIDPETGDDNKPEVITFYNLTKGDVDVVDRKKKDYSVKRVNNRWPLVVFCGLLDLATVNAQIIYFSNTGESIPRRKFISNLAMDLVKPHLLRRASVDVLSIGLRQSIKNVLGQDLPVRNETTGNYCSKYVMFW</sequence>
<accession>A0A1B6LQ03</accession>
<feature type="non-terminal residue" evidence="2">
    <location>
        <position position="1"/>
    </location>
</feature>
<dbReference type="Pfam" id="PF13843">
    <property type="entry name" value="DDE_Tnp_1_7"/>
    <property type="match status" value="1"/>
</dbReference>
<dbReference type="EMBL" id="GEBQ01014209">
    <property type="protein sequence ID" value="JAT25768.1"/>
    <property type="molecule type" value="Transcribed_RNA"/>
</dbReference>